<dbReference type="RefSeq" id="XP_025399162.1">
    <property type="nucleotide sequence ID" value="XM_025539403.1"/>
</dbReference>
<proteinExistence type="predicted"/>
<dbReference type="OrthoDB" id="249703at2759"/>
<dbReference type="VEuPathDB" id="FungiDB:BO70DRAFT_292060"/>
<keyword evidence="1 2" id="KW-0378">Hydrolase</keyword>
<dbReference type="AlphaFoldDB" id="A0A317W9A4"/>
<name>A0A317W9A4_9EURO</name>
<protein>
    <submittedName>
        <fullName evidence="2">Alpha/beta-hydrolase</fullName>
    </submittedName>
</protein>
<dbReference type="InterPro" id="IPR029058">
    <property type="entry name" value="AB_hydrolase_fold"/>
</dbReference>
<evidence type="ECO:0000256" key="1">
    <source>
        <dbReference type="ARBA" id="ARBA00022801"/>
    </source>
</evidence>
<organism evidence="2 3">
    <name type="scientific">Aspergillus heteromorphus CBS 117.55</name>
    <dbReference type="NCBI Taxonomy" id="1448321"/>
    <lineage>
        <taxon>Eukaryota</taxon>
        <taxon>Fungi</taxon>
        <taxon>Dikarya</taxon>
        <taxon>Ascomycota</taxon>
        <taxon>Pezizomycotina</taxon>
        <taxon>Eurotiomycetes</taxon>
        <taxon>Eurotiomycetidae</taxon>
        <taxon>Eurotiales</taxon>
        <taxon>Aspergillaceae</taxon>
        <taxon>Aspergillus</taxon>
        <taxon>Aspergillus subgen. Circumdati</taxon>
    </lineage>
</organism>
<dbReference type="Gene3D" id="1.20.1440.110">
    <property type="entry name" value="acylaminoacyl peptidase"/>
    <property type="match status" value="1"/>
</dbReference>
<dbReference type="GeneID" id="37061640"/>
<evidence type="ECO:0000313" key="3">
    <source>
        <dbReference type="Proteomes" id="UP000247233"/>
    </source>
</evidence>
<keyword evidence="3" id="KW-1185">Reference proteome</keyword>
<dbReference type="Proteomes" id="UP000247233">
    <property type="component" value="Unassembled WGS sequence"/>
</dbReference>
<accession>A0A317W9A4</accession>
<dbReference type="SUPFAM" id="SSF53474">
    <property type="entry name" value="alpha/beta-Hydrolases"/>
    <property type="match status" value="1"/>
</dbReference>
<dbReference type="InterPro" id="IPR010520">
    <property type="entry name" value="FrsA-like"/>
</dbReference>
<dbReference type="Pfam" id="PF06500">
    <property type="entry name" value="FrsA-like"/>
    <property type="match status" value="1"/>
</dbReference>
<reference evidence="2 3" key="1">
    <citation type="submission" date="2016-12" db="EMBL/GenBank/DDBJ databases">
        <title>The genomes of Aspergillus section Nigri reveals drivers in fungal speciation.</title>
        <authorList>
            <consortium name="DOE Joint Genome Institute"/>
            <person name="Vesth T.C."/>
            <person name="Nybo J."/>
            <person name="Theobald S."/>
            <person name="Brandl J."/>
            <person name="Frisvad J.C."/>
            <person name="Nielsen K.F."/>
            <person name="Lyhne E.K."/>
            <person name="Kogle M.E."/>
            <person name="Kuo A."/>
            <person name="Riley R."/>
            <person name="Clum A."/>
            <person name="Nolan M."/>
            <person name="Lipzen A."/>
            <person name="Salamov A."/>
            <person name="Henrissat B."/>
            <person name="Wiebenga A."/>
            <person name="De Vries R.P."/>
            <person name="Grigoriev I.V."/>
            <person name="Mortensen U.H."/>
            <person name="Andersen M.R."/>
            <person name="Baker S.E."/>
        </authorList>
    </citation>
    <scope>NUCLEOTIDE SEQUENCE [LARGE SCALE GENOMIC DNA]</scope>
    <source>
        <strain evidence="2 3">CBS 117.55</strain>
    </source>
</reference>
<sequence length="440" mass="48853">MHQFFKSTWLNFEVVRILGTAPNGGADICEVLEAVEQIEEGNAESWHDAWKTQAERAHATARRCLAAGNRELARRAFLRAANYTRASGYLLLHDADDHNPRALAIAEAAVALFRRGITLSDHPVEFLEIPYPGGVHLPGYLYLPPHDPQQKDHKVPVLIACNGADSTQEELYFLHPAAAPGQGYACLTFDGPGQGLTLRRHRLTLRPDWEYVMGHVVRFLHAWVSAHPRMQPGLDLDRIAITGSALGGYFALRAAAHDPHRTFKACVALDPVYDLWDFATHHVSPAFIRAWQHGWIPADAVDAIINVAARCSFQMRWEVALAKDFFRLARPSEVLLEMRKFSLKGDEHEHGLGHGPSADGGCPTLVSGAGDSLYLPVDDHTMKIWTALQHLPETARELWLAEKPADGALQAKIGAFALSNEYAFRFLDEQLGVVRERITG</sequence>
<comment type="caution">
    <text evidence="2">The sequence shown here is derived from an EMBL/GenBank/DDBJ whole genome shotgun (WGS) entry which is preliminary data.</text>
</comment>
<gene>
    <name evidence="2" type="ORF">BO70DRAFT_292060</name>
</gene>
<dbReference type="EMBL" id="MSFL01000013">
    <property type="protein sequence ID" value="PWY81897.1"/>
    <property type="molecule type" value="Genomic_DNA"/>
</dbReference>
<dbReference type="STRING" id="1448321.A0A317W9A4"/>
<dbReference type="PANTHER" id="PTHR22946:SF13">
    <property type="entry name" value="ALPHA_BETA HYDROLASE PSOB"/>
    <property type="match status" value="1"/>
</dbReference>
<dbReference type="GO" id="GO:0016787">
    <property type="term" value="F:hydrolase activity"/>
    <property type="evidence" value="ECO:0007669"/>
    <property type="project" value="UniProtKB-KW"/>
</dbReference>
<evidence type="ECO:0000313" key="2">
    <source>
        <dbReference type="EMBL" id="PWY81897.1"/>
    </source>
</evidence>
<dbReference type="InterPro" id="IPR050261">
    <property type="entry name" value="FrsA_esterase"/>
</dbReference>
<dbReference type="Gene3D" id="3.40.50.1820">
    <property type="entry name" value="alpha/beta hydrolase"/>
    <property type="match status" value="1"/>
</dbReference>
<dbReference type="PANTHER" id="PTHR22946">
    <property type="entry name" value="DIENELACTONE HYDROLASE DOMAIN-CONTAINING PROTEIN-RELATED"/>
    <property type="match status" value="1"/>
</dbReference>